<dbReference type="PANTHER" id="PTHR42961:SF2">
    <property type="entry name" value="IRON-SULFUR PROTEIN NUBPL"/>
    <property type="match status" value="1"/>
</dbReference>
<dbReference type="VEuPathDB" id="FungiDB:GMDG_08280"/>
<dbReference type="InterPro" id="IPR019591">
    <property type="entry name" value="Mrp/NBP35_ATP-bd"/>
</dbReference>
<keyword evidence="4" id="KW-0408">Iron</keyword>
<dbReference type="GO" id="GO:0032981">
    <property type="term" value="P:mitochondrial respiratory chain complex I assembly"/>
    <property type="evidence" value="ECO:0007669"/>
    <property type="project" value="TreeGrafter"/>
</dbReference>
<dbReference type="InterPro" id="IPR033756">
    <property type="entry name" value="YlxH/NBP35"/>
</dbReference>
<protein>
    <recommendedName>
        <fullName evidence="8">ATP-binding protein</fullName>
    </recommendedName>
</protein>
<accession>A0A176ZYM9</accession>
<reference evidence="7" key="1">
    <citation type="submission" date="2016-03" db="EMBL/GenBank/DDBJ databases">
        <title>Updated assembly of Pseudogymnoascus destructans, the fungus causing white-nose syndrome of bats.</title>
        <authorList>
            <person name="Palmer J.M."/>
            <person name="Drees K.P."/>
            <person name="Foster J.T."/>
            <person name="Lindner D.L."/>
        </authorList>
    </citation>
    <scope>NUCLEOTIDE SEQUENCE [LARGE SCALE GENOMIC DNA]</scope>
    <source>
        <strain evidence="7">20631-21</strain>
    </source>
</reference>
<dbReference type="FunFam" id="3.40.50.300:FF:001278">
    <property type="entry name" value="Iron-sulfur cluster carrier protein"/>
    <property type="match status" value="1"/>
</dbReference>
<comment type="similarity">
    <text evidence="6">Belongs to the Mrp/NBP35 ATP-binding proteins family.</text>
</comment>
<dbReference type="EMBL" id="KV441424">
    <property type="protein sequence ID" value="OAF54420.1"/>
    <property type="molecule type" value="Genomic_DNA"/>
</dbReference>
<evidence type="ECO:0000256" key="6">
    <source>
        <dbReference type="ARBA" id="ARBA00024036"/>
    </source>
</evidence>
<evidence type="ECO:0000256" key="3">
    <source>
        <dbReference type="ARBA" id="ARBA00022840"/>
    </source>
</evidence>
<dbReference type="eggNOG" id="KOG3022">
    <property type="taxonomic scope" value="Eukaryota"/>
</dbReference>
<dbReference type="InterPro" id="IPR044304">
    <property type="entry name" value="NUBPL-like"/>
</dbReference>
<keyword evidence="2" id="KW-0547">Nucleotide-binding</keyword>
<dbReference type="GO" id="GO:0005739">
    <property type="term" value="C:mitochondrion"/>
    <property type="evidence" value="ECO:0007669"/>
    <property type="project" value="TreeGrafter"/>
</dbReference>
<dbReference type="GO" id="GO:0046872">
    <property type="term" value="F:metal ion binding"/>
    <property type="evidence" value="ECO:0007669"/>
    <property type="project" value="UniProtKB-KW"/>
</dbReference>
<dbReference type="Gene3D" id="3.40.50.300">
    <property type="entry name" value="P-loop containing nucleotide triphosphate hydrolases"/>
    <property type="match status" value="1"/>
</dbReference>
<dbReference type="InterPro" id="IPR027417">
    <property type="entry name" value="P-loop_NTPase"/>
</dbReference>
<name>A0A176ZYM9_9PEZI</name>
<dbReference type="PANTHER" id="PTHR42961">
    <property type="entry name" value="IRON-SULFUR PROTEIN NUBPL"/>
    <property type="match status" value="1"/>
</dbReference>
<dbReference type="RefSeq" id="XP_024319726.1">
    <property type="nucleotide sequence ID" value="XM_024472741.1"/>
</dbReference>
<dbReference type="CDD" id="cd02037">
    <property type="entry name" value="Mrp_NBP35"/>
    <property type="match status" value="1"/>
</dbReference>
<evidence type="ECO:0008006" key="8">
    <source>
        <dbReference type="Google" id="ProtNLM"/>
    </source>
</evidence>
<evidence type="ECO:0000256" key="2">
    <source>
        <dbReference type="ARBA" id="ARBA00022741"/>
    </source>
</evidence>
<evidence type="ECO:0000256" key="1">
    <source>
        <dbReference type="ARBA" id="ARBA00022723"/>
    </source>
</evidence>
<sequence>MRPRLFSTLRALRHENPLGLPRAGTIPRMQRGLPERRRIKDVKKVIAVSSAKGGVGKSTIAVNLALSFARSGLRSGILDTDIFGPSIPTLLNLFGEPRLSSNNQLLPLSNYGLKSMSMGYLVGQDAPVVWRGLMVMKALQQLLHEVDWGGLDVLVLDLPPGTGDTQLTITQQIELDGAIIISTPQDIALKDAIKGIGMFQKTNIPILGMVQNMSLFICPHCLEGTHIFGGGENSSHGIGVENTCAKHGIEFLGDVPLHASICDDADRGKPTVVSEPDSDRAKAFGRIADMVGKQIGLF</sequence>
<proteinExistence type="inferred from homology"/>
<dbReference type="GeneID" id="36292333"/>
<keyword evidence="3" id="KW-0067">ATP-binding</keyword>
<keyword evidence="1" id="KW-0479">Metal-binding</keyword>
<dbReference type="InterPro" id="IPR000808">
    <property type="entry name" value="Mrp-like_CS"/>
</dbReference>
<dbReference type="GO" id="GO:0005524">
    <property type="term" value="F:ATP binding"/>
    <property type="evidence" value="ECO:0007669"/>
    <property type="project" value="UniProtKB-KW"/>
</dbReference>
<dbReference type="PROSITE" id="PS01215">
    <property type="entry name" value="MRP"/>
    <property type="match status" value="1"/>
</dbReference>
<evidence type="ECO:0000313" key="7">
    <source>
        <dbReference type="EMBL" id="OAF54420.1"/>
    </source>
</evidence>
<dbReference type="Proteomes" id="UP000077154">
    <property type="component" value="Unassembled WGS sequence"/>
</dbReference>
<gene>
    <name evidence="7" type="ORF">VC83_09298</name>
</gene>
<dbReference type="HAMAP" id="MF_02040">
    <property type="entry name" value="Mrp_NBP35"/>
    <property type="match status" value="1"/>
</dbReference>
<keyword evidence="5" id="KW-0411">Iron-sulfur</keyword>
<dbReference type="GO" id="GO:0016226">
    <property type="term" value="P:iron-sulfur cluster assembly"/>
    <property type="evidence" value="ECO:0007669"/>
    <property type="project" value="InterPro"/>
</dbReference>
<organism evidence="7">
    <name type="scientific">Pseudogymnoascus destructans</name>
    <dbReference type="NCBI Taxonomy" id="655981"/>
    <lineage>
        <taxon>Eukaryota</taxon>
        <taxon>Fungi</taxon>
        <taxon>Dikarya</taxon>
        <taxon>Ascomycota</taxon>
        <taxon>Pezizomycotina</taxon>
        <taxon>Leotiomycetes</taxon>
        <taxon>Thelebolales</taxon>
        <taxon>Thelebolaceae</taxon>
        <taxon>Pseudogymnoascus</taxon>
    </lineage>
</organism>
<dbReference type="Pfam" id="PF10609">
    <property type="entry name" value="ParA"/>
    <property type="match status" value="1"/>
</dbReference>
<dbReference type="OrthoDB" id="1741334at2759"/>
<dbReference type="AlphaFoldDB" id="A0A176ZYM9"/>
<evidence type="ECO:0000256" key="4">
    <source>
        <dbReference type="ARBA" id="ARBA00023004"/>
    </source>
</evidence>
<dbReference type="GO" id="GO:0140663">
    <property type="term" value="F:ATP-dependent FeS chaperone activity"/>
    <property type="evidence" value="ECO:0007669"/>
    <property type="project" value="InterPro"/>
</dbReference>
<dbReference type="GO" id="GO:0051539">
    <property type="term" value="F:4 iron, 4 sulfur cluster binding"/>
    <property type="evidence" value="ECO:0007669"/>
    <property type="project" value="TreeGrafter"/>
</dbReference>
<dbReference type="SUPFAM" id="SSF52540">
    <property type="entry name" value="P-loop containing nucleoside triphosphate hydrolases"/>
    <property type="match status" value="1"/>
</dbReference>
<evidence type="ECO:0000256" key="5">
    <source>
        <dbReference type="ARBA" id="ARBA00023014"/>
    </source>
</evidence>